<evidence type="ECO:0000313" key="2">
    <source>
        <dbReference type="Proteomes" id="UP000067711"/>
    </source>
</evidence>
<name>A0A1B4G5V6_9BURK</name>
<sequence length="104" mass="11924">MSIVAGPFPYENITRRTTDEERAQIERIDLNDGDIERLVDLFRDGLRETAQFHSAAVQNNFQIRAEVSVRLSRPIQSEDGSKVEEIVSRSTIDETIESKKVFKN</sequence>
<dbReference type="AlphaFoldDB" id="A0A1B4G5V6"/>
<reference evidence="1 2" key="1">
    <citation type="submission" date="2015-12" db="EMBL/GenBank/DDBJ databases">
        <title>Diversity of Burkholderia near neighbor genomes.</title>
        <authorList>
            <person name="Sahl J."/>
            <person name="Wagner D."/>
            <person name="Keim P."/>
        </authorList>
    </citation>
    <scope>NUCLEOTIDE SEQUENCE [LARGE SCALE GENOMIC DNA]</scope>
    <source>
        <strain evidence="1 2">BDU8</strain>
    </source>
</reference>
<dbReference type="RefSeq" id="WP_066495277.1">
    <property type="nucleotide sequence ID" value="NZ_CP013389.1"/>
</dbReference>
<dbReference type="EMBL" id="CP013389">
    <property type="protein sequence ID" value="AOJ11292.1"/>
    <property type="molecule type" value="Genomic_DNA"/>
</dbReference>
<organism evidence="1 2">
    <name type="scientific">Burkholderia mayonis</name>
    <dbReference type="NCBI Taxonomy" id="1385591"/>
    <lineage>
        <taxon>Bacteria</taxon>
        <taxon>Pseudomonadati</taxon>
        <taxon>Pseudomonadota</taxon>
        <taxon>Betaproteobacteria</taxon>
        <taxon>Burkholderiales</taxon>
        <taxon>Burkholderiaceae</taxon>
        <taxon>Burkholderia</taxon>
        <taxon>pseudomallei group</taxon>
    </lineage>
</organism>
<accession>A0A1B4G5V6</accession>
<proteinExistence type="predicted"/>
<protein>
    <submittedName>
        <fullName evidence="1">Uncharacterized protein</fullName>
    </submittedName>
</protein>
<evidence type="ECO:0000313" key="1">
    <source>
        <dbReference type="EMBL" id="AOJ11292.1"/>
    </source>
</evidence>
<dbReference type="Proteomes" id="UP000067711">
    <property type="component" value="Chromosome 1"/>
</dbReference>
<gene>
    <name evidence="1" type="ORF">WS71_29855</name>
</gene>